<proteinExistence type="inferred from homology"/>
<feature type="domain" description="Periplasmic binding protein" evidence="4">
    <location>
        <begin position="45"/>
        <end position="271"/>
    </location>
</feature>
<comment type="caution">
    <text evidence="5">The sequence shown here is derived from an EMBL/GenBank/DDBJ whole genome shotgun (WGS) entry which is preliminary data.</text>
</comment>
<sequence length="298" mass="33744">MRKILARPKEMILLAFILVCILGLFLSEKLYGETYEKVESYSCLIGLSLPEVENPSHGALMEELHSEMKNRDINVIMKEAGGDFLQQCKDIKQLAAYGVDVMVISPIDSETVREAIKELNMPVIILENPKFFDAGSVYMEYDSVWGGRALSNMILNEHSEGILLLRGPEYDPVSRKREAAFLDSLTVEQRESLTILEVGKNRDEAERAMKYFLISNHDVKAVAGLSAQTLYGAYLAAVKLRNFDMDFYGMDNEMSIKKISDGYFHWIVYNSMAKKILDVGEELYLGKEVEKRIEIGGL</sequence>
<dbReference type="PANTHER" id="PTHR46847">
    <property type="entry name" value="D-ALLOSE-BINDING PERIPLASMIC PROTEIN-RELATED"/>
    <property type="match status" value="1"/>
</dbReference>
<evidence type="ECO:0000256" key="2">
    <source>
        <dbReference type="ARBA" id="ARBA00007639"/>
    </source>
</evidence>
<dbReference type="PANTHER" id="PTHR46847:SF1">
    <property type="entry name" value="D-ALLOSE-BINDING PERIPLASMIC PROTEIN-RELATED"/>
    <property type="match status" value="1"/>
</dbReference>
<dbReference type="GO" id="GO:0030246">
    <property type="term" value="F:carbohydrate binding"/>
    <property type="evidence" value="ECO:0007669"/>
    <property type="project" value="UniProtKB-ARBA"/>
</dbReference>
<dbReference type="Gene3D" id="3.40.50.2300">
    <property type="match status" value="2"/>
</dbReference>
<organism evidence="5 6">
    <name type="scientific">Lachnoanaerobaculum gingivalis</name>
    <dbReference type="NCBI Taxonomy" id="2490855"/>
    <lineage>
        <taxon>Bacteria</taxon>
        <taxon>Bacillati</taxon>
        <taxon>Bacillota</taxon>
        <taxon>Clostridia</taxon>
        <taxon>Lachnospirales</taxon>
        <taxon>Lachnospiraceae</taxon>
        <taxon>Lachnoanaerobaculum</taxon>
    </lineage>
</organism>
<dbReference type="Proteomes" id="UP000272490">
    <property type="component" value="Unassembled WGS sequence"/>
</dbReference>
<comment type="similarity">
    <text evidence="2">Belongs to the bacterial solute-binding protein 2 family.</text>
</comment>
<dbReference type="EMBL" id="RRCO01000006">
    <property type="protein sequence ID" value="RRJ24652.1"/>
    <property type="molecule type" value="Genomic_DNA"/>
</dbReference>
<evidence type="ECO:0000256" key="1">
    <source>
        <dbReference type="ARBA" id="ARBA00004196"/>
    </source>
</evidence>
<name>A0A3P3QTV2_9FIRM</name>
<reference evidence="5 6" key="1">
    <citation type="submission" date="2018-11" db="EMBL/GenBank/DDBJ databases">
        <title>Genome sequencing of Lachnoanaerobaculum sp. KCOM 2030 (= ChDC B114).</title>
        <authorList>
            <person name="Kook J.-K."/>
            <person name="Park S.-N."/>
            <person name="Lim Y.K."/>
        </authorList>
    </citation>
    <scope>NUCLEOTIDE SEQUENCE [LARGE SCALE GENOMIC DNA]</scope>
    <source>
        <strain evidence="5 6">KCOM 2030</strain>
    </source>
</reference>
<dbReference type="InterPro" id="IPR028082">
    <property type="entry name" value="Peripla_BP_I"/>
</dbReference>
<dbReference type="RefSeq" id="WP_128674981.1">
    <property type="nucleotide sequence ID" value="NZ_CAUQHB010000009.1"/>
</dbReference>
<evidence type="ECO:0000259" key="4">
    <source>
        <dbReference type="Pfam" id="PF13407"/>
    </source>
</evidence>
<dbReference type="OrthoDB" id="9814427at2"/>
<evidence type="ECO:0000313" key="6">
    <source>
        <dbReference type="Proteomes" id="UP000272490"/>
    </source>
</evidence>
<evidence type="ECO:0000313" key="5">
    <source>
        <dbReference type="EMBL" id="RRJ24652.1"/>
    </source>
</evidence>
<dbReference type="AlphaFoldDB" id="A0A3P3QTV2"/>
<accession>A0A3P3QTV2</accession>
<keyword evidence="6" id="KW-1185">Reference proteome</keyword>
<protein>
    <submittedName>
        <fullName evidence="5">Sugar ABC transporter substrate-binding protein</fullName>
    </submittedName>
</protein>
<dbReference type="InterPro" id="IPR025997">
    <property type="entry name" value="SBP_2_dom"/>
</dbReference>
<dbReference type="SUPFAM" id="SSF53822">
    <property type="entry name" value="Periplasmic binding protein-like I"/>
    <property type="match status" value="1"/>
</dbReference>
<comment type="subcellular location">
    <subcellularLocation>
        <location evidence="1">Cell envelope</location>
    </subcellularLocation>
</comment>
<dbReference type="GO" id="GO:0030313">
    <property type="term" value="C:cell envelope"/>
    <property type="evidence" value="ECO:0007669"/>
    <property type="project" value="UniProtKB-SubCell"/>
</dbReference>
<gene>
    <name evidence="5" type="ORF">EHV10_12770</name>
</gene>
<keyword evidence="3" id="KW-0732">Signal</keyword>
<evidence type="ECO:0000256" key="3">
    <source>
        <dbReference type="ARBA" id="ARBA00022729"/>
    </source>
</evidence>
<dbReference type="Pfam" id="PF13407">
    <property type="entry name" value="Peripla_BP_4"/>
    <property type="match status" value="1"/>
</dbReference>